<dbReference type="SUPFAM" id="SSF48334">
    <property type="entry name" value="DNA repair protein MutS, domain III"/>
    <property type="match status" value="1"/>
</dbReference>
<feature type="domain" description="DNA mismatch repair proteins mutS family" evidence="6">
    <location>
        <begin position="255"/>
        <end position="436"/>
    </location>
</feature>
<dbReference type="Gene3D" id="1.10.1420.10">
    <property type="match status" value="1"/>
</dbReference>
<proteinExistence type="inferred from homology"/>
<dbReference type="Pfam" id="PF00488">
    <property type="entry name" value="MutS_V"/>
    <property type="match status" value="1"/>
</dbReference>
<evidence type="ECO:0000256" key="1">
    <source>
        <dbReference type="ARBA" id="ARBA00006271"/>
    </source>
</evidence>
<evidence type="ECO:0000313" key="8">
    <source>
        <dbReference type="Proteomes" id="UP001302374"/>
    </source>
</evidence>
<dbReference type="PANTHER" id="PTHR11361">
    <property type="entry name" value="DNA MISMATCH REPAIR PROTEIN MUTS FAMILY MEMBER"/>
    <property type="match status" value="1"/>
</dbReference>
<evidence type="ECO:0000256" key="5">
    <source>
        <dbReference type="ARBA" id="ARBA00023204"/>
    </source>
</evidence>
<keyword evidence="8" id="KW-1185">Reference proteome</keyword>
<dbReference type="Gene3D" id="3.40.50.300">
    <property type="entry name" value="P-loop containing nucleotide triphosphate hydrolases"/>
    <property type="match status" value="1"/>
</dbReference>
<dbReference type="InterPro" id="IPR045076">
    <property type="entry name" value="MutS"/>
</dbReference>
<evidence type="ECO:0000256" key="4">
    <source>
        <dbReference type="ARBA" id="ARBA00023125"/>
    </source>
</evidence>
<accession>A0ABZ0FZA5</accession>
<keyword evidence="3" id="KW-0067">ATP-binding</keyword>
<keyword evidence="2" id="KW-0547">Nucleotide-binding</keyword>
<keyword evidence="4" id="KW-0238">DNA-binding</keyword>
<dbReference type="InterPro" id="IPR036187">
    <property type="entry name" value="DNA_mismatch_repair_MutS_sf"/>
</dbReference>
<dbReference type="InterPro" id="IPR007696">
    <property type="entry name" value="DNA_mismatch_repair_MutS_core"/>
</dbReference>
<comment type="similarity">
    <text evidence="1">Belongs to the DNA mismatch repair MutS family.</text>
</comment>
<dbReference type="EMBL" id="CP043839">
    <property type="protein sequence ID" value="WOF13683.1"/>
    <property type="molecule type" value="Genomic_DNA"/>
</dbReference>
<dbReference type="Pfam" id="PF05192">
    <property type="entry name" value="MutS_III"/>
    <property type="match status" value="1"/>
</dbReference>
<name>A0ABZ0FZA5_9BACT</name>
<dbReference type="PANTHER" id="PTHR11361:SF34">
    <property type="entry name" value="DNA MISMATCH REPAIR PROTEIN MSH1, MITOCHONDRIAL"/>
    <property type="match status" value="1"/>
</dbReference>
<dbReference type="SMART" id="SM00534">
    <property type="entry name" value="MUTSac"/>
    <property type="match status" value="1"/>
</dbReference>
<sequence>MQMEFKIDEQTLNDLELFNQALDGKSIFSCFNTACSDGGKACVRKMLERPLTDVNKIRARVEAIRYLGQLPFFLDIRREELSFIEVYLQQEDVPQRNVYHLTSRAVKGWLKPDNDCYLRQRAVPYLGRLIRELGTFMDELPAGRVPEMVRDMQQRVKETLAREGMQYLVNQKKDSFWTRESLDLYFRGKELDGVRVVLDTLYMLDALRSLGIMTKGEELTFPIFTESGRTVRIEGLYHLFLKNPVKNDVLLDERQHLCFLTGPNMAGKSTCMKAFGVAVYLAHCGFPVPADRMELSVFKGLFTTINLSDNLSLGYSHYYNEVARVKYIVEQVRDLQEVVVVFDELFRGTNVKDAYDASCAVIGGLAQLEYGVFMISTHIVEVAEFLKPFPSVCFRFFEIDMTTEEPRYTYRLREGVSDERIGMYILKKAGVVDLIEKM</sequence>
<keyword evidence="5" id="KW-0234">DNA repair</keyword>
<keyword evidence="5" id="KW-0227">DNA damage</keyword>
<dbReference type="SUPFAM" id="SSF52540">
    <property type="entry name" value="P-loop containing nucleoside triphosphate hydrolases"/>
    <property type="match status" value="1"/>
</dbReference>
<evidence type="ECO:0000313" key="7">
    <source>
        <dbReference type="EMBL" id="WOF13683.1"/>
    </source>
</evidence>
<reference evidence="7 8" key="1">
    <citation type="submission" date="2019-09" db="EMBL/GenBank/DDBJ databases">
        <title>Butyricimonas paravirosa DSM 105722 (=214-4 = JCM 18677 = CCUG 65563).</title>
        <authorList>
            <person name="Le Roy T."/>
            <person name="Cani P.D."/>
        </authorList>
    </citation>
    <scope>NUCLEOTIDE SEQUENCE [LARGE SCALE GENOMIC DNA]</scope>
    <source>
        <strain evidence="7 8">DSM 105722</strain>
    </source>
</reference>
<protein>
    <recommendedName>
        <fullName evidence="6">DNA mismatch repair proteins mutS family domain-containing protein</fullName>
    </recommendedName>
</protein>
<gene>
    <name evidence="7" type="ORF">F1644_16070</name>
</gene>
<evidence type="ECO:0000259" key="6">
    <source>
        <dbReference type="SMART" id="SM00534"/>
    </source>
</evidence>
<dbReference type="Proteomes" id="UP001302374">
    <property type="component" value="Chromosome"/>
</dbReference>
<dbReference type="InterPro" id="IPR027417">
    <property type="entry name" value="P-loop_NTPase"/>
</dbReference>
<organism evidence="7 8">
    <name type="scientific">Butyricimonas paravirosa</name>
    <dbReference type="NCBI Taxonomy" id="1472417"/>
    <lineage>
        <taxon>Bacteria</taxon>
        <taxon>Pseudomonadati</taxon>
        <taxon>Bacteroidota</taxon>
        <taxon>Bacteroidia</taxon>
        <taxon>Bacteroidales</taxon>
        <taxon>Odoribacteraceae</taxon>
        <taxon>Butyricimonas</taxon>
    </lineage>
</organism>
<evidence type="ECO:0000256" key="2">
    <source>
        <dbReference type="ARBA" id="ARBA00022741"/>
    </source>
</evidence>
<dbReference type="InterPro" id="IPR000432">
    <property type="entry name" value="DNA_mismatch_repair_MutS_C"/>
</dbReference>
<evidence type="ECO:0000256" key="3">
    <source>
        <dbReference type="ARBA" id="ARBA00022840"/>
    </source>
</evidence>